<name>A0A0B7A9X6_9EUPU</name>
<evidence type="ECO:0000313" key="1">
    <source>
        <dbReference type="EMBL" id="CEK77804.1"/>
    </source>
</evidence>
<feature type="non-terminal residue" evidence="1">
    <location>
        <position position="1"/>
    </location>
</feature>
<gene>
    <name evidence="1" type="primary">ORF106728</name>
</gene>
<accession>A0A0B7A9X6</accession>
<dbReference type="AlphaFoldDB" id="A0A0B7A9X6"/>
<protein>
    <submittedName>
        <fullName evidence="1">Uncharacterized protein</fullName>
    </submittedName>
</protein>
<proteinExistence type="predicted"/>
<dbReference type="EMBL" id="HACG01030939">
    <property type="protein sequence ID" value="CEK77804.1"/>
    <property type="molecule type" value="Transcribed_RNA"/>
</dbReference>
<sequence>LPVPVLLMEGPPDEERLVNTVVDITESTGVKVDVVLAVAAVCILADMLTVLAGIDSSVCGVKVPLDDARLRIGDGITSGDDRLHVVGGTTLL</sequence>
<organism evidence="1">
    <name type="scientific">Arion vulgaris</name>
    <dbReference type="NCBI Taxonomy" id="1028688"/>
    <lineage>
        <taxon>Eukaryota</taxon>
        <taxon>Metazoa</taxon>
        <taxon>Spiralia</taxon>
        <taxon>Lophotrochozoa</taxon>
        <taxon>Mollusca</taxon>
        <taxon>Gastropoda</taxon>
        <taxon>Heterobranchia</taxon>
        <taxon>Euthyneura</taxon>
        <taxon>Panpulmonata</taxon>
        <taxon>Eupulmonata</taxon>
        <taxon>Stylommatophora</taxon>
        <taxon>Helicina</taxon>
        <taxon>Arionoidea</taxon>
        <taxon>Arionidae</taxon>
        <taxon>Arion</taxon>
    </lineage>
</organism>
<reference evidence="1" key="1">
    <citation type="submission" date="2014-12" db="EMBL/GenBank/DDBJ databases">
        <title>Insight into the proteome of Arion vulgaris.</title>
        <authorList>
            <person name="Aradska J."/>
            <person name="Bulat T."/>
            <person name="Smidak R."/>
            <person name="Sarate P."/>
            <person name="Gangsoo J."/>
            <person name="Sialana F."/>
            <person name="Bilban M."/>
            <person name="Lubec G."/>
        </authorList>
    </citation>
    <scope>NUCLEOTIDE SEQUENCE</scope>
    <source>
        <tissue evidence="1">Skin</tissue>
    </source>
</reference>